<accession>A0A9P7BWG5</accession>
<proteinExistence type="predicted"/>
<protein>
    <submittedName>
        <fullName evidence="2">Uncharacterized protein</fullName>
    </submittedName>
</protein>
<name>A0A9P7BWG5_RHIOR</name>
<feature type="transmembrane region" description="Helical" evidence="1">
    <location>
        <begin position="174"/>
        <end position="197"/>
    </location>
</feature>
<gene>
    <name evidence="2" type="ORF">G6F64_002180</name>
</gene>
<keyword evidence="1" id="KW-1133">Transmembrane helix</keyword>
<reference evidence="2" key="1">
    <citation type="journal article" date="2020" name="Microb. Genom.">
        <title>Genetic diversity of clinical and environmental Mucorales isolates obtained from an investigation of mucormycosis cases among solid organ transplant recipients.</title>
        <authorList>
            <person name="Nguyen M.H."/>
            <person name="Kaul D."/>
            <person name="Muto C."/>
            <person name="Cheng S.J."/>
            <person name="Richter R.A."/>
            <person name="Bruno V.M."/>
            <person name="Liu G."/>
            <person name="Beyhan S."/>
            <person name="Sundermann A.J."/>
            <person name="Mounaud S."/>
            <person name="Pasculle A.W."/>
            <person name="Nierman W.C."/>
            <person name="Driscoll E."/>
            <person name="Cumbie R."/>
            <person name="Clancy C.J."/>
            <person name="Dupont C.L."/>
        </authorList>
    </citation>
    <scope>NUCLEOTIDE SEQUENCE</scope>
    <source>
        <strain evidence="2">GL11</strain>
    </source>
</reference>
<evidence type="ECO:0000313" key="3">
    <source>
        <dbReference type="Proteomes" id="UP000716291"/>
    </source>
</evidence>
<organism evidence="2 3">
    <name type="scientific">Rhizopus oryzae</name>
    <name type="common">Mucormycosis agent</name>
    <name type="synonym">Rhizopus arrhizus var. delemar</name>
    <dbReference type="NCBI Taxonomy" id="64495"/>
    <lineage>
        <taxon>Eukaryota</taxon>
        <taxon>Fungi</taxon>
        <taxon>Fungi incertae sedis</taxon>
        <taxon>Mucoromycota</taxon>
        <taxon>Mucoromycotina</taxon>
        <taxon>Mucoromycetes</taxon>
        <taxon>Mucorales</taxon>
        <taxon>Mucorineae</taxon>
        <taxon>Rhizopodaceae</taxon>
        <taxon>Rhizopus</taxon>
    </lineage>
</organism>
<dbReference type="OrthoDB" id="10269798at2759"/>
<sequence length="215" mass="24163">MEPETLNHKLISPFLDSRDTLALHDILANSRPNKHDIYLDHFQGLSSPLLCYGSTHPFQTNLQTVNATLEKFEDFATESEEAQAAVHRSITQCRRVVWGSAVSTNIGRWNLLSLLPKDPQQTANAMVTHLKDCPITADDIASAIHSLPTKKVLGVDQLRIEIYSLCSTYWHRSFTFYSECIGLGLTFYGLGVLLKLFSCTRKIRHLTMCLSSPLV</sequence>
<dbReference type="AlphaFoldDB" id="A0A9P7BWG5"/>
<evidence type="ECO:0000256" key="1">
    <source>
        <dbReference type="SAM" id="Phobius"/>
    </source>
</evidence>
<dbReference type="Proteomes" id="UP000716291">
    <property type="component" value="Unassembled WGS sequence"/>
</dbReference>
<comment type="caution">
    <text evidence="2">The sequence shown here is derived from an EMBL/GenBank/DDBJ whole genome shotgun (WGS) entry which is preliminary data.</text>
</comment>
<keyword evidence="1" id="KW-0812">Transmembrane</keyword>
<evidence type="ECO:0000313" key="2">
    <source>
        <dbReference type="EMBL" id="KAG1313539.1"/>
    </source>
</evidence>
<keyword evidence="1" id="KW-0472">Membrane</keyword>
<keyword evidence="3" id="KW-1185">Reference proteome</keyword>
<dbReference type="EMBL" id="JAANQT010000185">
    <property type="protein sequence ID" value="KAG1313539.1"/>
    <property type="molecule type" value="Genomic_DNA"/>
</dbReference>